<organism evidence="2 3">
    <name type="scientific">Scomber scombrus</name>
    <name type="common">Atlantic mackerel</name>
    <name type="synonym">Scomber vernalis</name>
    <dbReference type="NCBI Taxonomy" id="13677"/>
    <lineage>
        <taxon>Eukaryota</taxon>
        <taxon>Metazoa</taxon>
        <taxon>Chordata</taxon>
        <taxon>Craniata</taxon>
        <taxon>Vertebrata</taxon>
        <taxon>Euteleostomi</taxon>
        <taxon>Actinopterygii</taxon>
        <taxon>Neopterygii</taxon>
        <taxon>Teleostei</taxon>
        <taxon>Neoteleostei</taxon>
        <taxon>Acanthomorphata</taxon>
        <taxon>Pelagiaria</taxon>
        <taxon>Scombriformes</taxon>
        <taxon>Scombridae</taxon>
        <taxon>Scomber</taxon>
    </lineage>
</organism>
<feature type="compositionally biased region" description="Basic and acidic residues" evidence="1">
    <location>
        <begin position="1"/>
        <end position="24"/>
    </location>
</feature>
<dbReference type="EMBL" id="CAWUFR010000541">
    <property type="protein sequence ID" value="CAK6979052.1"/>
    <property type="molecule type" value="Genomic_DNA"/>
</dbReference>
<name>A0AAV1Q809_SCOSC</name>
<sequence length="103" mass="11268">MDRLIQAAERESPASTKSADESHLARPAAGAASRGRFQKVKSSTLQRNSSKVFVVLLLAETLECWLQKCCRAARTSGAASRSTLSQRRCFGLRGLNHLEHKGI</sequence>
<feature type="region of interest" description="Disordered" evidence="1">
    <location>
        <begin position="1"/>
        <end position="42"/>
    </location>
</feature>
<dbReference type="Proteomes" id="UP001314229">
    <property type="component" value="Unassembled WGS sequence"/>
</dbReference>
<proteinExistence type="predicted"/>
<accession>A0AAV1Q809</accession>
<comment type="caution">
    <text evidence="2">The sequence shown here is derived from an EMBL/GenBank/DDBJ whole genome shotgun (WGS) entry which is preliminary data.</text>
</comment>
<protein>
    <submittedName>
        <fullName evidence="2">Uncharacterized protein</fullName>
    </submittedName>
</protein>
<feature type="compositionally biased region" description="Low complexity" evidence="1">
    <location>
        <begin position="25"/>
        <end position="35"/>
    </location>
</feature>
<evidence type="ECO:0000256" key="1">
    <source>
        <dbReference type="SAM" id="MobiDB-lite"/>
    </source>
</evidence>
<evidence type="ECO:0000313" key="3">
    <source>
        <dbReference type="Proteomes" id="UP001314229"/>
    </source>
</evidence>
<keyword evidence="3" id="KW-1185">Reference proteome</keyword>
<reference evidence="2 3" key="1">
    <citation type="submission" date="2024-01" db="EMBL/GenBank/DDBJ databases">
        <authorList>
            <person name="Alioto T."/>
            <person name="Alioto T."/>
            <person name="Gomez Garrido J."/>
        </authorList>
    </citation>
    <scope>NUCLEOTIDE SEQUENCE [LARGE SCALE GENOMIC DNA]</scope>
</reference>
<dbReference type="AlphaFoldDB" id="A0AAV1Q809"/>
<evidence type="ECO:0000313" key="2">
    <source>
        <dbReference type="EMBL" id="CAK6979052.1"/>
    </source>
</evidence>
<gene>
    <name evidence="2" type="ORF">FSCOSCO3_A007425</name>
</gene>